<reference evidence="3" key="1">
    <citation type="submission" date="2011-12" db="EMBL/GenBank/DDBJ databases">
        <title>Complete sequence of Tannerella forsythia ATCC 43037.</title>
        <authorList>
            <person name="Dewhirst F."/>
            <person name="Tanner A."/>
            <person name="Izard J."/>
            <person name="Brinkac L."/>
            <person name="Durkin A.S."/>
            <person name="Hostetler J."/>
            <person name="Shetty J."/>
            <person name="Torralba M."/>
            <person name="Gill S."/>
            <person name="Nelson K."/>
        </authorList>
    </citation>
    <scope>NUCLEOTIDE SEQUENCE [LARGE SCALE GENOMIC DNA]</scope>
    <source>
        <strain evidence="3">ATCC 43037 / JCM 10827 / CCUG 33226 / KCTC 5666 / FDC 338</strain>
    </source>
</reference>
<feature type="region of interest" description="Disordered" evidence="1">
    <location>
        <begin position="1"/>
        <end position="23"/>
    </location>
</feature>
<accession>G8UJ97</accession>
<organism evidence="2 3">
    <name type="scientific">Tannerella forsythia (strain ATCC 43037 / JCM 10827 / CCUG 21028 A / KCTC 5666 / FDC 338)</name>
    <name type="common">Bacteroides forsythus</name>
    <dbReference type="NCBI Taxonomy" id="203275"/>
    <lineage>
        <taxon>Bacteria</taxon>
        <taxon>Pseudomonadati</taxon>
        <taxon>Bacteroidota</taxon>
        <taxon>Bacteroidia</taxon>
        <taxon>Bacteroidales</taxon>
        <taxon>Tannerellaceae</taxon>
        <taxon>Tannerella</taxon>
    </lineage>
</organism>
<gene>
    <name evidence="2" type="ordered locus">BFO_2223</name>
</gene>
<dbReference type="STRING" id="203275.BFO_2223"/>
<proteinExistence type="predicted"/>
<evidence type="ECO:0000313" key="3">
    <source>
        <dbReference type="Proteomes" id="UP000005436"/>
    </source>
</evidence>
<dbReference type="AlphaFoldDB" id="G8UJ97"/>
<evidence type="ECO:0000256" key="1">
    <source>
        <dbReference type="SAM" id="MobiDB-lite"/>
    </source>
</evidence>
<evidence type="ECO:0000313" key="2">
    <source>
        <dbReference type="EMBL" id="AEW21843.1"/>
    </source>
</evidence>
<dbReference type="EMBL" id="CP003191">
    <property type="protein sequence ID" value="AEW21843.1"/>
    <property type="molecule type" value="Genomic_DNA"/>
</dbReference>
<dbReference type="Proteomes" id="UP000005436">
    <property type="component" value="Chromosome"/>
</dbReference>
<dbReference type="KEGG" id="tfo:BFO_2223"/>
<keyword evidence="3" id="KW-1185">Reference proteome</keyword>
<sequence>MSFQGEMYAKNQSQQKKESGGRCRDSFSAIFSYLCTPIFLIDMNKFIHLNLIIT</sequence>
<dbReference type="HOGENOM" id="CLU_3048875_0_0_10"/>
<protein>
    <submittedName>
        <fullName evidence="2">Uncharacterized protein</fullName>
    </submittedName>
</protein>
<name>G8UJ97_TANFA</name>